<reference evidence="3 4" key="1">
    <citation type="submission" date="2018-08" db="EMBL/GenBank/DDBJ databases">
        <title>Streptomyces NEAU-D10 sp. nov., a novel Actinomycete isolated from soil.</title>
        <authorList>
            <person name="Jin L."/>
        </authorList>
    </citation>
    <scope>NUCLEOTIDE SEQUENCE [LARGE SCALE GENOMIC DNA]</scope>
    <source>
        <strain evidence="3 4">NEAU-D10</strain>
    </source>
</reference>
<feature type="compositionally biased region" description="Basic residues" evidence="1">
    <location>
        <begin position="14"/>
        <end position="24"/>
    </location>
</feature>
<gene>
    <name evidence="3" type="ORF">DY245_33460</name>
</gene>
<dbReference type="PROSITE" id="PS51704">
    <property type="entry name" value="GP_PDE"/>
    <property type="match status" value="1"/>
</dbReference>
<proteinExistence type="predicted"/>
<evidence type="ECO:0000313" key="4">
    <source>
        <dbReference type="Proteomes" id="UP000262477"/>
    </source>
</evidence>
<keyword evidence="4" id="KW-1185">Reference proteome</keyword>
<dbReference type="Proteomes" id="UP000262477">
    <property type="component" value="Unassembled WGS sequence"/>
</dbReference>
<feature type="region of interest" description="Disordered" evidence="1">
    <location>
        <begin position="1"/>
        <end position="44"/>
    </location>
</feature>
<dbReference type="Pfam" id="PF03009">
    <property type="entry name" value="GDPD"/>
    <property type="match status" value="1"/>
</dbReference>
<protein>
    <submittedName>
        <fullName evidence="3">Glycerophosphodiester phosphodiesterase</fullName>
    </submittedName>
</protein>
<comment type="caution">
    <text evidence="3">The sequence shown here is derived from an EMBL/GenBank/DDBJ whole genome shotgun (WGS) entry which is preliminary data.</text>
</comment>
<dbReference type="EMBL" id="QUAC01000310">
    <property type="protein sequence ID" value="REK86251.1"/>
    <property type="molecule type" value="Genomic_DNA"/>
</dbReference>
<dbReference type="InterPro" id="IPR030395">
    <property type="entry name" value="GP_PDE_dom"/>
</dbReference>
<dbReference type="Gene3D" id="3.20.20.190">
    <property type="entry name" value="Phosphatidylinositol (PI) phosphodiesterase"/>
    <property type="match status" value="1"/>
</dbReference>
<dbReference type="AlphaFoldDB" id="A0A371PVH5"/>
<dbReference type="PANTHER" id="PTHR46211:SF1">
    <property type="entry name" value="GLYCEROPHOSPHODIESTER PHOSPHODIESTERASE, CYTOPLASMIC"/>
    <property type="match status" value="1"/>
</dbReference>
<feature type="compositionally biased region" description="Gly residues" evidence="1">
    <location>
        <begin position="27"/>
        <end position="38"/>
    </location>
</feature>
<name>A0A371PVH5_STRIH</name>
<evidence type="ECO:0000259" key="2">
    <source>
        <dbReference type="PROSITE" id="PS51704"/>
    </source>
</evidence>
<dbReference type="GO" id="GO:0006629">
    <property type="term" value="P:lipid metabolic process"/>
    <property type="evidence" value="ECO:0007669"/>
    <property type="project" value="InterPro"/>
</dbReference>
<organism evidence="3 4">
    <name type="scientific">Streptomyces inhibens</name>
    <dbReference type="NCBI Taxonomy" id="2293571"/>
    <lineage>
        <taxon>Bacteria</taxon>
        <taxon>Bacillati</taxon>
        <taxon>Actinomycetota</taxon>
        <taxon>Actinomycetes</taxon>
        <taxon>Kitasatosporales</taxon>
        <taxon>Streptomycetaceae</taxon>
        <taxon>Streptomyces</taxon>
    </lineage>
</organism>
<dbReference type="PANTHER" id="PTHR46211">
    <property type="entry name" value="GLYCEROPHOSPHORYL DIESTER PHOSPHODIESTERASE"/>
    <property type="match status" value="1"/>
</dbReference>
<dbReference type="OrthoDB" id="3268277at2"/>
<accession>A0A371PVH5</accession>
<dbReference type="InterPro" id="IPR017946">
    <property type="entry name" value="PLC-like_Pdiesterase_TIM-brl"/>
</dbReference>
<dbReference type="GO" id="GO:0008081">
    <property type="term" value="F:phosphoric diester hydrolase activity"/>
    <property type="evidence" value="ECO:0007669"/>
    <property type="project" value="InterPro"/>
</dbReference>
<dbReference type="SUPFAM" id="SSF51695">
    <property type="entry name" value="PLC-like phosphodiesterases"/>
    <property type="match status" value="1"/>
</dbReference>
<evidence type="ECO:0000313" key="3">
    <source>
        <dbReference type="EMBL" id="REK86251.1"/>
    </source>
</evidence>
<evidence type="ECO:0000256" key="1">
    <source>
        <dbReference type="SAM" id="MobiDB-lite"/>
    </source>
</evidence>
<feature type="domain" description="GP-PDE" evidence="2">
    <location>
        <begin position="61"/>
        <end position="300"/>
    </location>
</feature>
<sequence>MSTAGPGHSPLARVNRRRATRGRGRIGEQGSGSPGGLSGYLTEGGLHPREAPVKGFDWLFSEPIAHRGLFRPEAGVPENSLTAFRLAAERGIPFELDVQLSRDGTLVVAHDATLARMAGCPKRISELGREELSRLRLGESDEPVPTLQQVWEITDGRVPVIVDVRRWGIESSPLLERAVAGSIRDYPGPVAVQSFDPLAVHRLRRLVNDRPVGQVSGALRSAGRVTALIGSTMAANVLTSPDFISYELDMLPSRYATFWHRRGIPLLAWTVSSSESEARAAQVADNFFFDGYLPTAYQHSVVPPAQQQ</sequence>